<reference evidence="3" key="1">
    <citation type="journal article" date="2019" name="Int. J. Syst. Evol. Microbiol.">
        <title>The Global Catalogue of Microorganisms (GCM) 10K type strain sequencing project: providing services to taxonomists for standard genome sequencing and annotation.</title>
        <authorList>
            <consortium name="The Broad Institute Genomics Platform"/>
            <consortium name="The Broad Institute Genome Sequencing Center for Infectious Disease"/>
            <person name="Wu L."/>
            <person name="Ma J."/>
        </authorList>
    </citation>
    <scope>NUCLEOTIDE SEQUENCE [LARGE SCALE GENOMIC DNA]</scope>
    <source>
        <strain evidence="3">JCM 17066</strain>
    </source>
</reference>
<dbReference type="EMBL" id="JBHSMT010000009">
    <property type="protein sequence ID" value="MFC5473480.1"/>
    <property type="molecule type" value="Genomic_DNA"/>
</dbReference>
<evidence type="ECO:0000313" key="2">
    <source>
        <dbReference type="EMBL" id="MFC5473480.1"/>
    </source>
</evidence>
<dbReference type="Pfam" id="PF13503">
    <property type="entry name" value="DUF4123"/>
    <property type="match status" value="1"/>
</dbReference>
<gene>
    <name evidence="2" type="ORF">ACFPM8_05860</name>
</gene>
<protein>
    <submittedName>
        <fullName evidence="2">DUF4123 domain-containing protein</fullName>
    </submittedName>
</protein>
<dbReference type="Proteomes" id="UP001596045">
    <property type="component" value="Unassembled WGS sequence"/>
</dbReference>
<dbReference type="InterPro" id="IPR025391">
    <property type="entry name" value="DUF4123"/>
</dbReference>
<evidence type="ECO:0000313" key="3">
    <source>
        <dbReference type="Proteomes" id="UP001596045"/>
    </source>
</evidence>
<keyword evidence="3" id="KW-1185">Reference proteome</keyword>
<accession>A0ABW0M601</accession>
<organism evidence="2 3">
    <name type="scientific">Paraherbaspirillum soli</name>
    <dbReference type="NCBI Taxonomy" id="631222"/>
    <lineage>
        <taxon>Bacteria</taxon>
        <taxon>Pseudomonadati</taxon>
        <taxon>Pseudomonadota</taxon>
        <taxon>Betaproteobacteria</taxon>
        <taxon>Burkholderiales</taxon>
        <taxon>Oxalobacteraceae</taxon>
        <taxon>Paraherbaspirillum</taxon>
    </lineage>
</organism>
<evidence type="ECO:0000259" key="1">
    <source>
        <dbReference type="Pfam" id="PF13503"/>
    </source>
</evidence>
<proteinExistence type="predicted"/>
<feature type="domain" description="DUF4123" evidence="1">
    <location>
        <begin position="32"/>
        <end position="155"/>
    </location>
</feature>
<comment type="caution">
    <text evidence="2">The sequence shown here is derived from an EMBL/GenBank/DDBJ whole genome shotgun (WGS) entry which is preliminary data.</text>
</comment>
<dbReference type="RefSeq" id="WP_378995954.1">
    <property type="nucleotide sequence ID" value="NZ_JBHSMT010000009.1"/>
</dbReference>
<name>A0ABW0M601_9BURK</name>
<sequence length="274" mass="30709">MYCAYDRHTVELPAALGSAMDRCLERHPDAYLYALIDSAFAPEEVAALAGTASAAAVAIYADTPLQGFEELSPLLVQFPQDKAQRDALVARWLELCNGKPMLSFIASALDIGHLKQHFSAFLQIRDDSKQRYFLRFADVCTTQDILDCLQPEQKQAWLNGMYAWWIIARNGGLQSLGGTPTAPVAAVPNDWHDQHISDAQLIRLGQKSEADSWLSHLHETRPELFAQHQPSVLYQKTSRLLQQLDQQQVREDRVRLRQVLELLKAQQSGTSGAI</sequence>